<dbReference type="GeneID" id="100898142"/>
<dbReference type="AlphaFoldDB" id="A0AAJ6QX09"/>
<sequence length="193" mass="21322">MEVPGGPRIWRYWVIFSICLGTLSCDETTPSNDLPIDELLNAPSYSVKGSDHEICPPGYTFLPSIHTRFFAATATATRIRALLDDYSQLQCVNSPQCHDSKSIPGAVVCLLNFSHRGAEWNCTVADDSTKSIANAVVECEHLESFFFCVLDDSCILRFELGSWNTWKTVAVATGAVISIGIIGVFVAWKLRQR</sequence>
<name>A0AAJ6QX09_9ACAR</name>
<gene>
    <name evidence="4" type="primary">LOC100898142</name>
</gene>
<protein>
    <submittedName>
        <fullName evidence="4">Uncharacterized protein LOC100898142</fullName>
    </submittedName>
</protein>
<evidence type="ECO:0000313" key="4">
    <source>
        <dbReference type="RefSeq" id="XP_003746659.1"/>
    </source>
</evidence>
<feature type="signal peptide" evidence="2">
    <location>
        <begin position="1"/>
        <end position="25"/>
    </location>
</feature>
<evidence type="ECO:0000256" key="1">
    <source>
        <dbReference type="SAM" id="Phobius"/>
    </source>
</evidence>
<accession>A0AAJ6QX09</accession>
<feature type="transmembrane region" description="Helical" evidence="1">
    <location>
        <begin position="169"/>
        <end position="188"/>
    </location>
</feature>
<dbReference type="Proteomes" id="UP000694867">
    <property type="component" value="Unplaced"/>
</dbReference>
<feature type="chain" id="PRO_5042474872" evidence="2">
    <location>
        <begin position="26"/>
        <end position="193"/>
    </location>
</feature>
<reference evidence="4" key="1">
    <citation type="submission" date="2025-08" db="UniProtKB">
        <authorList>
            <consortium name="RefSeq"/>
        </authorList>
    </citation>
    <scope>IDENTIFICATION</scope>
</reference>
<keyword evidence="1" id="KW-0812">Transmembrane</keyword>
<keyword evidence="3" id="KW-1185">Reference proteome</keyword>
<dbReference type="RefSeq" id="XP_003746659.1">
    <property type="nucleotide sequence ID" value="XM_003746611.1"/>
</dbReference>
<evidence type="ECO:0000256" key="2">
    <source>
        <dbReference type="SAM" id="SignalP"/>
    </source>
</evidence>
<evidence type="ECO:0000313" key="3">
    <source>
        <dbReference type="Proteomes" id="UP000694867"/>
    </source>
</evidence>
<proteinExistence type="predicted"/>
<keyword evidence="1" id="KW-1133">Transmembrane helix</keyword>
<keyword evidence="1" id="KW-0472">Membrane</keyword>
<organism evidence="3 4">
    <name type="scientific">Galendromus occidentalis</name>
    <name type="common">western predatory mite</name>
    <dbReference type="NCBI Taxonomy" id="34638"/>
    <lineage>
        <taxon>Eukaryota</taxon>
        <taxon>Metazoa</taxon>
        <taxon>Ecdysozoa</taxon>
        <taxon>Arthropoda</taxon>
        <taxon>Chelicerata</taxon>
        <taxon>Arachnida</taxon>
        <taxon>Acari</taxon>
        <taxon>Parasitiformes</taxon>
        <taxon>Mesostigmata</taxon>
        <taxon>Gamasina</taxon>
        <taxon>Phytoseioidea</taxon>
        <taxon>Phytoseiidae</taxon>
        <taxon>Typhlodrominae</taxon>
        <taxon>Galendromus</taxon>
    </lineage>
</organism>
<dbReference type="KEGG" id="goe:100898142"/>
<keyword evidence="2" id="KW-0732">Signal</keyword>
<dbReference type="CDD" id="cd12087">
    <property type="entry name" value="TM_EGFR-like"/>
    <property type="match status" value="1"/>
</dbReference>